<sequence length="244" mass="28627">MTPHNDTLHHRLDNTSESNQEGQEELERVRQIILGPDPLRQRLHAAEVDRLREILFGAQIEEYERRFADLRREVQRIGIDLDETRERLADLEKTMARRIEMLELDVRKLTDDVRRESDRQRSREALMQQIATQVRQHEDQIKSFGETILELRKAQAAHDSDLRSVRAGIIDVRDQIEQRAQALRREIRHTEDEVRAELRRIADRLEYQKTDRKALASMLIELAARLETGGTVTDLLEGLNTSKD</sequence>
<feature type="coiled-coil region" evidence="1">
    <location>
        <begin position="60"/>
        <end position="119"/>
    </location>
</feature>
<dbReference type="OrthoDB" id="5623405at2"/>
<organism evidence="3 4">
    <name type="scientific">Roseiflexus castenholzii (strain DSM 13941 / HLO8)</name>
    <dbReference type="NCBI Taxonomy" id="383372"/>
    <lineage>
        <taxon>Bacteria</taxon>
        <taxon>Bacillati</taxon>
        <taxon>Chloroflexota</taxon>
        <taxon>Chloroflexia</taxon>
        <taxon>Chloroflexales</taxon>
        <taxon>Roseiflexineae</taxon>
        <taxon>Roseiflexaceae</taxon>
        <taxon>Roseiflexus</taxon>
    </lineage>
</organism>
<accession>A7NQ05</accession>
<name>A7NQ05_ROSCS</name>
<keyword evidence="1" id="KW-0175">Coiled coil</keyword>
<feature type="coiled-coil region" evidence="1">
    <location>
        <begin position="173"/>
        <end position="200"/>
    </location>
</feature>
<reference evidence="3 4" key="1">
    <citation type="submission" date="2007-08" db="EMBL/GenBank/DDBJ databases">
        <title>Complete sequence of Roseiflexus castenholzii DSM 13941.</title>
        <authorList>
            <consortium name="US DOE Joint Genome Institute"/>
            <person name="Copeland A."/>
            <person name="Lucas S."/>
            <person name="Lapidus A."/>
            <person name="Barry K."/>
            <person name="Glavina del Rio T."/>
            <person name="Dalin E."/>
            <person name="Tice H."/>
            <person name="Pitluck S."/>
            <person name="Thompson L.S."/>
            <person name="Brettin T."/>
            <person name="Bruce D."/>
            <person name="Detter J.C."/>
            <person name="Han C."/>
            <person name="Tapia R."/>
            <person name="Schmutz J."/>
            <person name="Larimer F."/>
            <person name="Land M."/>
            <person name="Hauser L."/>
            <person name="Kyrpides N."/>
            <person name="Mikhailova N."/>
            <person name="Bryant D.A."/>
            <person name="Hanada S."/>
            <person name="Tsukatani Y."/>
            <person name="Richardson P."/>
        </authorList>
    </citation>
    <scope>NUCLEOTIDE SEQUENCE [LARGE SCALE GENOMIC DNA]</scope>
    <source>
        <strain evidence="4">DSM 13941 / HLO8</strain>
    </source>
</reference>
<dbReference type="KEGG" id="rca:Rcas_3602"/>
<dbReference type="AlphaFoldDB" id="A7NQ05"/>
<evidence type="ECO:0000313" key="3">
    <source>
        <dbReference type="EMBL" id="ABU59651.1"/>
    </source>
</evidence>
<evidence type="ECO:0000256" key="1">
    <source>
        <dbReference type="SAM" id="Coils"/>
    </source>
</evidence>
<dbReference type="RefSeq" id="WP_012122074.1">
    <property type="nucleotide sequence ID" value="NC_009767.1"/>
</dbReference>
<feature type="region of interest" description="Disordered" evidence="2">
    <location>
        <begin position="1"/>
        <end position="24"/>
    </location>
</feature>
<feature type="compositionally biased region" description="Basic and acidic residues" evidence="2">
    <location>
        <begin position="1"/>
        <end position="14"/>
    </location>
</feature>
<dbReference type="eggNOG" id="ENOG5032N3T">
    <property type="taxonomic scope" value="Bacteria"/>
</dbReference>
<evidence type="ECO:0000313" key="4">
    <source>
        <dbReference type="Proteomes" id="UP000000263"/>
    </source>
</evidence>
<evidence type="ECO:0000256" key="2">
    <source>
        <dbReference type="SAM" id="MobiDB-lite"/>
    </source>
</evidence>
<dbReference type="HOGENOM" id="CLU_1137365_0_0_0"/>
<gene>
    <name evidence="3" type="ordered locus">Rcas_3602</name>
</gene>
<proteinExistence type="predicted"/>
<dbReference type="Proteomes" id="UP000000263">
    <property type="component" value="Chromosome"/>
</dbReference>
<keyword evidence="4" id="KW-1185">Reference proteome</keyword>
<dbReference type="EMBL" id="CP000804">
    <property type="protein sequence ID" value="ABU59651.1"/>
    <property type="molecule type" value="Genomic_DNA"/>
</dbReference>
<protein>
    <submittedName>
        <fullName evidence="3">Uncharacterized protein</fullName>
    </submittedName>
</protein>
<dbReference type="STRING" id="383372.Rcas_3602"/>